<accession>A0A8M9PKG4</accession>
<dbReference type="RefSeq" id="XP_021322751.1">
    <property type="nucleotide sequence ID" value="XM_021467076.3"/>
</dbReference>
<dbReference type="GO" id="GO:0019834">
    <property type="term" value="F:phospholipase A2 inhibitor activity"/>
    <property type="evidence" value="ECO:0007669"/>
    <property type="project" value="UniProtKB-KW"/>
</dbReference>
<keyword evidence="5" id="KW-1185">Reference proteome</keyword>
<organism evidence="5 6">
    <name type="scientific">Danio rerio</name>
    <name type="common">Zebrafish</name>
    <name type="synonym">Brachydanio rerio</name>
    <dbReference type="NCBI Taxonomy" id="7955"/>
    <lineage>
        <taxon>Eukaryota</taxon>
        <taxon>Metazoa</taxon>
        <taxon>Chordata</taxon>
        <taxon>Craniata</taxon>
        <taxon>Vertebrata</taxon>
        <taxon>Euteleostomi</taxon>
        <taxon>Actinopterygii</taxon>
        <taxon>Neopterygii</taxon>
        <taxon>Teleostei</taxon>
        <taxon>Ostariophysi</taxon>
        <taxon>Cypriniformes</taxon>
        <taxon>Danionidae</taxon>
        <taxon>Danioninae</taxon>
        <taxon>Danio</taxon>
    </lineage>
</organism>
<evidence type="ECO:0000256" key="3">
    <source>
        <dbReference type="SAM" id="SignalP"/>
    </source>
</evidence>
<dbReference type="Gene3D" id="2.10.60.10">
    <property type="entry name" value="CD59"/>
    <property type="match status" value="1"/>
</dbReference>
<gene>
    <name evidence="6" type="primary">LOC110438015</name>
</gene>
<dbReference type="PANTHER" id="PTHR20914">
    <property type="entry name" value="LY6/PLAUR DOMAIN-CONTAINING PROTEIN 8"/>
    <property type="match status" value="1"/>
</dbReference>
<dbReference type="KEGG" id="dre:110438015"/>
<dbReference type="SMR" id="A0A8M9PKG4"/>
<evidence type="ECO:0000256" key="1">
    <source>
        <dbReference type="ARBA" id="ARBA00004613"/>
    </source>
</evidence>
<dbReference type="OMA" id="ECPSESH"/>
<dbReference type="Proteomes" id="UP000000437">
    <property type="component" value="Chromosome 16"/>
</dbReference>
<feature type="chain" id="PRO_5035418808" description="UPAR/Ly6 domain-containing protein" evidence="3">
    <location>
        <begin position="18"/>
        <end position="203"/>
    </location>
</feature>
<evidence type="ECO:0000313" key="5">
    <source>
        <dbReference type="Proteomes" id="UP000000437"/>
    </source>
</evidence>
<feature type="domain" description="UPAR/Ly6" evidence="4">
    <location>
        <begin position="18"/>
        <end position="93"/>
    </location>
</feature>
<keyword evidence="3" id="KW-0732">Signal</keyword>
<feature type="signal peptide" evidence="3">
    <location>
        <begin position="1"/>
        <end position="17"/>
    </location>
</feature>
<dbReference type="InterPro" id="IPR045860">
    <property type="entry name" value="Snake_toxin-like_sf"/>
</dbReference>
<dbReference type="GeneID" id="110438015"/>
<reference evidence="6" key="1">
    <citation type="submission" date="2025-08" db="UniProtKB">
        <authorList>
            <consortium name="RefSeq"/>
        </authorList>
    </citation>
    <scope>IDENTIFICATION</scope>
    <source>
        <strain evidence="6">Tuebingen</strain>
        <tissue evidence="6">Fibroblasts and whole tissue</tissue>
    </source>
</reference>
<dbReference type="GO" id="GO:0005576">
    <property type="term" value="C:extracellular region"/>
    <property type="evidence" value="ECO:0007669"/>
    <property type="project" value="UniProtKB-SubCell"/>
</dbReference>
<dbReference type="Pfam" id="PF00021">
    <property type="entry name" value="UPAR_LY6"/>
    <property type="match status" value="2"/>
</dbReference>
<protein>
    <recommendedName>
        <fullName evidence="4">UPAR/Ly6 domain-containing protein</fullName>
    </recommendedName>
</protein>
<proteinExistence type="predicted"/>
<dbReference type="InterPro" id="IPR016054">
    <property type="entry name" value="LY6_UPA_recep-like"/>
</dbReference>
<evidence type="ECO:0000256" key="2">
    <source>
        <dbReference type="ARBA" id="ARBA00022525"/>
    </source>
</evidence>
<feature type="domain" description="UPAR/Ly6" evidence="4">
    <location>
        <begin position="107"/>
        <end position="183"/>
    </location>
</feature>
<dbReference type="PANTHER" id="PTHR20914:SF26">
    <property type="entry name" value="PHOSPHOLIPASE A2 INHIBITOR CNF-LIKE"/>
    <property type="match status" value="1"/>
</dbReference>
<dbReference type="FunCoup" id="A0A8M9PKG4">
    <property type="interactions" value="215"/>
</dbReference>
<name>A0A8M9PKG4_DANRE</name>
<sequence length="203" mass="21457">MALLISLFLTCLFFSKAQTLMCYACDGGQPCQYNIACSSCGSVTTTAYLNGKIVSSFSKLNCVTPSCVSGSINAGQSKVTINSQCCNNTNYCSTQPLPDLPKTSPNGYQCFTCDMTDCSKTLACEGDETQCFTTTVYANSGKVPMKGCSSKQLCGINGTQTLGLPAPLGAAVTKCCQGNLCNQAQSLRAYFPILIALLSLFLF</sequence>
<dbReference type="AlphaFoldDB" id="A0A8M9PKG4"/>
<comment type="subcellular location">
    <subcellularLocation>
        <location evidence="1">Secreted</location>
    </subcellularLocation>
</comment>
<dbReference type="SUPFAM" id="SSF57302">
    <property type="entry name" value="Snake toxin-like"/>
    <property type="match status" value="1"/>
</dbReference>
<evidence type="ECO:0000259" key="4">
    <source>
        <dbReference type="Pfam" id="PF00021"/>
    </source>
</evidence>
<evidence type="ECO:0000313" key="6">
    <source>
        <dbReference type="RefSeq" id="XP_021322751.1"/>
    </source>
</evidence>
<keyword evidence="2" id="KW-0964">Secreted</keyword>
<dbReference type="InterPro" id="IPR050918">
    <property type="entry name" value="CNF-like_PLA2_Inhibitor"/>
</dbReference>
<dbReference type="OrthoDB" id="5945173at2759"/>